<keyword evidence="2" id="KW-0472">Membrane</keyword>
<feature type="transmembrane region" description="Helical" evidence="2">
    <location>
        <begin position="234"/>
        <end position="253"/>
    </location>
</feature>
<accession>A0A7W6D2U1</accession>
<evidence type="ECO:0000256" key="1">
    <source>
        <dbReference type="SAM" id="MobiDB-lite"/>
    </source>
</evidence>
<name>A0A7W6D2U1_9HYPH</name>
<evidence type="ECO:0000313" key="3">
    <source>
        <dbReference type="EMBL" id="MBB3973305.1"/>
    </source>
</evidence>
<evidence type="ECO:0008006" key="5">
    <source>
        <dbReference type="Google" id="ProtNLM"/>
    </source>
</evidence>
<dbReference type="Gene3D" id="3.30.530.20">
    <property type="match status" value="1"/>
</dbReference>
<comment type="caution">
    <text evidence="3">The sequence shown here is derived from an EMBL/GenBank/DDBJ whole genome shotgun (WGS) entry which is preliminary data.</text>
</comment>
<dbReference type="AlphaFoldDB" id="A0A7W6D2U1"/>
<dbReference type="RefSeq" id="WP_183395141.1">
    <property type="nucleotide sequence ID" value="NZ_JACIDR010000002.1"/>
</dbReference>
<dbReference type="PANTHER" id="PTHR38588">
    <property type="entry name" value="BLL0334 PROTEIN"/>
    <property type="match status" value="1"/>
</dbReference>
<gene>
    <name evidence="3" type="ORF">GGR24_001962</name>
</gene>
<keyword evidence="4" id="KW-1185">Reference proteome</keyword>
<dbReference type="CDD" id="cd05018">
    <property type="entry name" value="CoxG"/>
    <property type="match status" value="1"/>
</dbReference>
<reference evidence="3 4" key="1">
    <citation type="submission" date="2020-08" db="EMBL/GenBank/DDBJ databases">
        <title>Genomic Encyclopedia of Type Strains, Phase IV (KMG-IV): sequencing the most valuable type-strain genomes for metagenomic binning, comparative biology and taxonomic classification.</title>
        <authorList>
            <person name="Goeker M."/>
        </authorList>
    </citation>
    <scope>NUCLEOTIDE SEQUENCE [LARGE SCALE GENOMIC DNA]</scope>
    <source>
        <strain evidence="3 4">DSM 25481</strain>
    </source>
</reference>
<proteinExistence type="predicted"/>
<keyword evidence="2" id="KW-1133">Transmembrane helix</keyword>
<dbReference type="EMBL" id="JACIDR010000002">
    <property type="protein sequence ID" value="MBB3973305.1"/>
    <property type="molecule type" value="Genomic_DNA"/>
</dbReference>
<dbReference type="PANTHER" id="PTHR38588:SF1">
    <property type="entry name" value="BLL0334 PROTEIN"/>
    <property type="match status" value="1"/>
</dbReference>
<dbReference type="Proteomes" id="UP000528964">
    <property type="component" value="Unassembled WGS sequence"/>
</dbReference>
<dbReference type="SUPFAM" id="SSF55961">
    <property type="entry name" value="Bet v1-like"/>
    <property type="match status" value="1"/>
</dbReference>
<dbReference type="Pfam" id="PF06240">
    <property type="entry name" value="COXG"/>
    <property type="match status" value="1"/>
</dbReference>
<organism evidence="3 4">
    <name type="scientific">Hansschlegelia beijingensis</name>
    <dbReference type="NCBI Taxonomy" id="1133344"/>
    <lineage>
        <taxon>Bacteria</taxon>
        <taxon>Pseudomonadati</taxon>
        <taxon>Pseudomonadota</taxon>
        <taxon>Alphaproteobacteria</taxon>
        <taxon>Hyphomicrobiales</taxon>
        <taxon>Methylopilaceae</taxon>
        <taxon>Hansschlegelia</taxon>
    </lineage>
</organism>
<dbReference type="InterPro" id="IPR023393">
    <property type="entry name" value="START-like_dom_sf"/>
</dbReference>
<keyword evidence="2" id="KW-0812">Transmembrane</keyword>
<dbReference type="InterPro" id="IPR010419">
    <property type="entry name" value="CO_DH_gsu"/>
</dbReference>
<evidence type="ECO:0000256" key="2">
    <source>
        <dbReference type="SAM" id="Phobius"/>
    </source>
</evidence>
<protein>
    <recommendedName>
        <fullName evidence="5">Carbon monoxide dehydrogenase</fullName>
    </recommendedName>
</protein>
<feature type="region of interest" description="Disordered" evidence="1">
    <location>
        <begin position="201"/>
        <end position="226"/>
    </location>
</feature>
<evidence type="ECO:0000313" key="4">
    <source>
        <dbReference type="Proteomes" id="UP000528964"/>
    </source>
</evidence>
<sequence>MDISGSHRIPAPRATVWAALSDPAILKDCLPGCERLERSSEDVFEGALSAKIGPIKGDFAGSVTRADVTAPERFTLLGEGDGGSAGSAKGRAEVTLKEEAGETVVSYAAQADLTGKISQLGARLVTGFARKTAETFFERLAERLAQAPAAAAPAAAEAPLAEAPPLVHEEPAETPAVADAPPLAYGSAALIGAGLPADPTAASVIPDAPDPETIGADAEVTPPGSSNSGAMGRIMLVAAIVVIAACAIYYFVWQAPPV</sequence>